<sequence length="298" mass="33321">MTDSATNTDGTGRIIDAHVHMNPFWRLDDDARGLLREHGHGFDQKVELARNPEQFVAYLDEQGVEKAAIINYVTPILGYTHDVNEWAAEFRDTAPERILAFGGFDPNDTDDPEAELDRAIDDLDLDGIKIHPPHQNIQANDYLSDPGYRGLDELRSLYERCAEADIPVMVHTGTSIFPGARSRLADPMPLDDVAVDFPDLDIVMAHGGRPMYTDEAWFLLRRHENVYFDISSIPPSNLLEHFPRLAEVVDQVLFGTDWPGPMVPGIGENAEAVRSLSLPSDAVDRILYGTAAELFDVR</sequence>
<evidence type="ECO:0000256" key="1">
    <source>
        <dbReference type="ARBA" id="ARBA00023239"/>
    </source>
</evidence>
<dbReference type="OrthoDB" id="34429at2157"/>
<evidence type="ECO:0000259" key="2">
    <source>
        <dbReference type="Pfam" id="PF04909"/>
    </source>
</evidence>
<dbReference type="InterPro" id="IPR006680">
    <property type="entry name" value="Amidohydro-rel"/>
</dbReference>
<dbReference type="EMBL" id="JAHQXF010000003">
    <property type="protein sequence ID" value="MBV0925979.1"/>
    <property type="molecule type" value="Genomic_DNA"/>
</dbReference>
<feature type="domain" description="Amidohydrolase-related" evidence="2">
    <location>
        <begin position="15"/>
        <end position="296"/>
    </location>
</feature>
<protein>
    <submittedName>
        <fullName evidence="3">Amidohydrolase family protein</fullName>
    </submittedName>
</protein>
<dbReference type="InterPro" id="IPR032466">
    <property type="entry name" value="Metal_Hydrolase"/>
</dbReference>
<dbReference type="GO" id="GO:0016831">
    <property type="term" value="F:carboxy-lyase activity"/>
    <property type="evidence" value="ECO:0007669"/>
    <property type="project" value="InterPro"/>
</dbReference>
<organism evidence="3 4">
    <name type="scientific">Haloarcula limicola</name>
    <dbReference type="NCBI Taxonomy" id="1429915"/>
    <lineage>
        <taxon>Archaea</taxon>
        <taxon>Methanobacteriati</taxon>
        <taxon>Methanobacteriota</taxon>
        <taxon>Stenosarchaea group</taxon>
        <taxon>Halobacteria</taxon>
        <taxon>Halobacteriales</taxon>
        <taxon>Haloarculaceae</taxon>
        <taxon>Haloarcula</taxon>
    </lineage>
</organism>
<dbReference type="GO" id="GO:0016787">
    <property type="term" value="F:hydrolase activity"/>
    <property type="evidence" value="ECO:0007669"/>
    <property type="project" value="InterPro"/>
</dbReference>
<accession>A0A8J8C696</accession>
<evidence type="ECO:0000313" key="4">
    <source>
        <dbReference type="Proteomes" id="UP000766550"/>
    </source>
</evidence>
<dbReference type="AlphaFoldDB" id="A0A8J8C696"/>
<dbReference type="SUPFAM" id="SSF51556">
    <property type="entry name" value="Metallo-dependent hydrolases"/>
    <property type="match status" value="1"/>
</dbReference>
<evidence type="ECO:0000313" key="3">
    <source>
        <dbReference type="EMBL" id="MBV0925979.1"/>
    </source>
</evidence>
<dbReference type="InterPro" id="IPR032465">
    <property type="entry name" value="ACMSD"/>
</dbReference>
<dbReference type="RefSeq" id="WP_162318811.1">
    <property type="nucleotide sequence ID" value="NZ_JAHQXF010000003.1"/>
</dbReference>
<reference evidence="3 4" key="1">
    <citation type="submission" date="2021-06" db="EMBL/GenBank/DDBJ databases">
        <title>New haloarchaea isolates fom saline soil.</title>
        <authorList>
            <person name="Duran-Viseras A."/>
            <person name="Sanchez-Porro C.S."/>
            <person name="Ventosa A."/>
        </authorList>
    </citation>
    <scope>NUCLEOTIDE SEQUENCE [LARGE SCALE GENOMIC DNA]</scope>
    <source>
        <strain evidence="3 4">JCM 183640</strain>
    </source>
</reference>
<proteinExistence type="predicted"/>
<name>A0A8J8C696_9EURY</name>
<gene>
    <name evidence="3" type="ORF">KTS45_17385</name>
</gene>
<dbReference type="Pfam" id="PF04909">
    <property type="entry name" value="Amidohydro_2"/>
    <property type="match status" value="1"/>
</dbReference>
<dbReference type="Gene3D" id="3.20.20.140">
    <property type="entry name" value="Metal-dependent hydrolases"/>
    <property type="match status" value="1"/>
</dbReference>
<comment type="caution">
    <text evidence="3">The sequence shown here is derived from an EMBL/GenBank/DDBJ whole genome shotgun (WGS) entry which is preliminary data.</text>
</comment>
<dbReference type="PANTHER" id="PTHR21240">
    <property type="entry name" value="2-AMINO-3-CARBOXYLMUCONATE-6-SEMIALDEHYDE DECARBOXYLASE"/>
    <property type="match status" value="1"/>
</dbReference>
<dbReference type="CDD" id="cd01292">
    <property type="entry name" value="metallo-dependent_hydrolases"/>
    <property type="match status" value="1"/>
</dbReference>
<dbReference type="Proteomes" id="UP000766550">
    <property type="component" value="Unassembled WGS sequence"/>
</dbReference>
<keyword evidence="1" id="KW-0456">Lyase</keyword>
<keyword evidence="4" id="KW-1185">Reference proteome</keyword>